<reference evidence="2" key="1">
    <citation type="submission" date="2014-09" db="EMBL/GenBank/DDBJ databases">
        <authorList>
            <person name="Magalhaes I.L.F."/>
            <person name="Oliveira U."/>
            <person name="Santos F.R."/>
            <person name="Vidigal T.H.D.A."/>
            <person name="Brescovit A.D."/>
            <person name="Santos A.J."/>
        </authorList>
    </citation>
    <scope>NUCLEOTIDE SEQUENCE</scope>
    <source>
        <tissue evidence="2">Shoot tissue taken approximately 20 cm above the soil surface</tissue>
    </source>
</reference>
<evidence type="ECO:0000256" key="1">
    <source>
        <dbReference type="SAM" id="MobiDB-lite"/>
    </source>
</evidence>
<protein>
    <submittedName>
        <fullName evidence="2">Uncharacterized protein</fullName>
    </submittedName>
</protein>
<dbReference type="EMBL" id="GBRH01194713">
    <property type="protein sequence ID" value="JAE03183.1"/>
    <property type="molecule type" value="Transcribed_RNA"/>
</dbReference>
<proteinExistence type="predicted"/>
<organism evidence="2">
    <name type="scientific">Arundo donax</name>
    <name type="common">Giant reed</name>
    <name type="synonym">Donax arundinaceus</name>
    <dbReference type="NCBI Taxonomy" id="35708"/>
    <lineage>
        <taxon>Eukaryota</taxon>
        <taxon>Viridiplantae</taxon>
        <taxon>Streptophyta</taxon>
        <taxon>Embryophyta</taxon>
        <taxon>Tracheophyta</taxon>
        <taxon>Spermatophyta</taxon>
        <taxon>Magnoliopsida</taxon>
        <taxon>Liliopsida</taxon>
        <taxon>Poales</taxon>
        <taxon>Poaceae</taxon>
        <taxon>PACMAD clade</taxon>
        <taxon>Arundinoideae</taxon>
        <taxon>Arundineae</taxon>
        <taxon>Arundo</taxon>
    </lineage>
</organism>
<dbReference type="AlphaFoldDB" id="A0A0A9F4I5"/>
<name>A0A0A9F4I5_ARUDO</name>
<feature type="compositionally biased region" description="Basic residues" evidence="1">
    <location>
        <begin position="71"/>
        <end position="89"/>
    </location>
</feature>
<feature type="region of interest" description="Disordered" evidence="1">
    <location>
        <begin position="57"/>
        <end position="99"/>
    </location>
</feature>
<feature type="region of interest" description="Disordered" evidence="1">
    <location>
        <begin position="1"/>
        <end position="39"/>
    </location>
</feature>
<reference evidence="2" key="2">
    <citation type="journal article" date="2015" name="Data Brief">
        <title>Shoot transcriptome of the giant reed, Arundo donax.</title>
        <authorList>
            <person name="Barrero R.A."/>
            <person name="Guerrero F.D."/>
            <person name="Moolhuijzen P."/>
            <person name="Goolsby J.A."/>
            <person name="Tidwell J."/>
            <person name="Bellgard S.E."/>
            <person name="Bellgard M.I."/>
        </authorList>
    </citation>
    <scope>NUCLEOTIDE SEQUENCE</scope>
    <source>
        <tissue evidence="2">Shoot tissue taken approximately 20 cm above the soil surface</tissue>
    </source>
</reference>
<evidence type="ECO:0000313" key="2">
    <source>
        <dbReference type="EMBL" id="JAE03183.1"/>
    </source>
</evidence>
<feature type="compositionally biased region" description="Low complexity" evidence="1">
    <location>
        <begin position="57"/>
        <end position="70"/>
    </location>
</feature>
<sequence>MAPRMPWSTGSWGSRRTGPSMRRGRGDWRTSARSRSMAAGGLARTSCSSACRASCARGRSCSRSRLSCVRRPSRTPRSSRRSAATRRLPRSMLQLPRSSRINYMSGNSTFLS</sequence>
<accession>A0A0A9F4I5</accession>